<keyword evidence="1" id="KW-0256">Endoplasmic reticulum</keyword>
<dbReference type="GO" id="GO:1903373">
    <property type="term" value="P:positive regulation of endoplasmic reticulum tubular network organization"/>
    <property type="evidence" value="ECO:0007669"/>
    <property type="project" value="UniProtKB-UniRule"/>
</dbReference>
<evidence type="ECO:0000256" key="1">
    <source>
        <dbReference type="RuleBase" id="RU367073"/>
    </source>
</evidence>
<evidence type="ECO:0000313" key="5">
    <source>
        <dbReference type="Proteomes" id="UP000054549"/>
    </source>
</evidence>
<dbReference type="Proteomes" id="UP000054549">
    <property type="component" value="Unassembled WGS sequence"/>
</dbReference>
<dbReference type="InterPro" id="IPR040115">
    <property type="entry name" value="Lnp"/>
</dbReference>
<accession>A0A0C2WCD5</accession>
<dbReference type="FunCoup" id="A0A0C2WCD5">
    <property type="interactions" value="71"/>
</dbReference>
<keyword evidence="1" id="KW-0479">Metal-binding</keyword>
<feature type="transmembrane region" description="Helical" evidence="1">
    <location>
        <begin position="44"/>
        <end position="65"/>
    </location>
</feature>
<comment type="domain">
    <text evidence="1">The C4-type zinc finger motif is necessary both for its ER three-way tubular junction localization and formation.</text>
</comment>
<proteinExistence type="inferred from homology"/>
<keyword evidence="1" id="KW-0812">Transmembrane</keyword>
<dbReference type="PANTHER" id="PTHR22166">
    <property type="entry name" value="ENDOPLASMIC RETICULUM JUNCTION FORMATION PROTEIN LUNAPARK"/>
    <property type="match status" value="1"/>
</dbReference>
<keyword evidence="5" id="KW-1185">Reference proteome</keyword>
<dbReference type="HOGENOM" id="CLU_043850_1_0_1"/>
<feature type="transmembrane region" description="Helical" evidence="1">
    <location>
        <begin position="85"/>
        <end position="102"/>
    </location>
</feature>
<feature type="region of interest" description="Disordered" evidence="2">
    <location>
        <begin position="148"/>
        <end position="197"/>
    </location>
</feature>
<dbReference type="AlphaFoldDB" id="A0A0C2WCD5"/>
<dbReference type="GO" id="GO:0008270">
    <property type="term" value="F:zinc ion binding"/>
    <property type="evidence" value="ECO:0007669"/>
    <property type="project" value="UniProtKB-KW"/>
</dbReference>
<dbReference type="PANTHER" id="PTHR22166:SF12">
    <property type="entry name" value="ENDOPLASMIC RETICULUM JUNCTION FORMATION PROTEIN LUNAPARK"/>
    <property type="match status" value="1"/>
</dbReference>
<keyword evidence="1" id="KW-1133">Transmembrane helix</keyword>
<dbReference type="Pfam" id="PF10058">
    <property type="entry name" value="Zn_ribbon_10"/>
    <property type="match status" value="1"/>
</dbReference>
<protein>
    <recommendedName>
        <fullName evidence="1">Endoplasmic reticulum junction formation protein lunapark</fullName>
    </recommendedName>
</protein>
<dbReference type="EMBL" id="KN818325">
    <property type="protein sequence ID" value="KIL58967.1"/>
    <property type="molecule type" value="Genomic_DNA"/>
</dbReference>
<feature type="region of interest" description="Disordered" evidence="2">
    <location>
        <begin position="263"/>
        <end position="324"/>
    </location>
</feature>
<reference evidence="4 5" key="1">
    <citation type="submission" date="2014-04" db="EMBL/GenBank/DDBJ databases">
        <title>Evolutionary Origins and Diversification of the Mycorrhizal Mutualists.</title>
        <authorList>
            <consortium name="DOE Joint Genome Institute"/>
            <consortium name="Mycorrhizal Genomics Consortium"/>
            <person name="Kohler A."/>
            <person name="Kuo A."/>
            <person name="Nagy L.G."/>
            <person name="Floudas D."/>
            <person name="Copeland A."/>
            <person name="Barry K.W."/>
            <person name="Cichocki N."/>
            <person name="Veneault-Fourrey C."/>
            <person name="LaButti K."/>
            <person name="Lindquist E.A."/>
            <person name="Lipzen A."/>
            <person name="Lundell T."/>
            <person name="Morin E."/>
            <person name="Murat C."/>
            <person name="Riley R."/>
            <person name="Ohm R."/>
            <person name="Sun H."/>
            <person name="Tunlid A."/>
            <person name="Henrissat B."/>
            <person name="Grigoriev I.V."/>
            <person name="Hibbett D.S."/>
            <person name="Martin F."/>
        </authorList>
    </citation>
    <scope>NUCLEOTIDE SEQUENCE [LARGE SCALE GENOMIC DNA]</scope>
    <source>
        <strain evidence="4 5">Koide BX008</strain>
    </source>
</reference>
<evidence type="ECO:0000313" key="4">
    <source>
        <dbReference type="EMBL" id="KIL58967.1"/>
    </source>
</evidence>
<keyword evidence="1" id="KW-0862">Zinc</keyword>
<dbReference type="GO" id="GO:0098826">
    <property type="term" value="C:endoplasmic reticulum tubular network membrane"/>
    <property type="evidence" value="ECO:0007669"/>
    <property type="project" value="UniProtKB-UniRule"/>
</dbReference>
<dbReference type="STRING" id="946122.A0A0C2WCD5"/>
<gene>
    <name evidence="4" type="ORF">M378DRAFT_169947</name>
</gene>
<dbReference type="OrthoDB" id="1725934at2759"/>
<evidence type="ECO:0000259" key="3">
    <source>
        <dbReference type="Pfam" id="PF10058"/>
    </source>
</evidence>
<dbReference type="InterPro" id="IPR019273">
    <property type="entry name" value="Lunapark_Znf"/>
</dbReference>
<sequence>MSIIKALFKRKKDDDFETVLSKLADDIKNRQIKLSELRLRERRATLLATMYTLAVWGAYISLWYMRLLPRLHDGRQRGVERAIKAIPVLIGPIIILFIRRIVQIWYQRKGDAEDKTLRGLMKERNKVLEEVKEKTKFYSTQELLSRYDVTPDSSPARPRVSPIPSTPRRTPAISGNVGAPVQPDSQSNPSAVASSPFPVTPRKQWYDKFADALLGDDENVAGASTSRYALICESCFAHNGLVKESMWADTQYVCPKCNHFNPAPRSKKLSPGVSPQSVGRSLTSEPGPRSSPTTRQVSTETRTGVSPTRSGGDSSTMEVDHIDS</sequence>
<comment type="function">
    <text evidence="1">Plays a role in determining ER morphology.</text>
</comment>
<keyword evidence="1" id="KW-0863">Zinc-finger</keyword>
<name>A0A0C2WCD5_AMAMK</name>
<comment type="similarity">
    <text evidence="1">Belongs to the lunapark family.</text>
</comment>
<dbReference type="GO" id="GO:0071788">
    <property type="term" value="P:endoplasmic reticulum tubular network maintenance"/>
    <property type="evidence" value="ECO:0007669"/>
    <property type="project" value="UniProtKB-UniRule"/>
</dbReference>
<keyword evidence="1" id="KW-0472">Membrane</keyword>
<feature type="compositionally biased region" description="Polar residues" evidence="2">
    <location>
        <begin position="183"/>
        <end position="193"/>
    </location>
</feature>
<dbReference type="InParanoid" id="A0A0C2WCD5"/>
<evidence type="ECO:0000256" key="2">
    <source>
        <dbReference type="SAM" id="MobiDB-lite"/>
    </source>
</evidence>
<feature type="domain" description="Lunapark zinc ribbon" evidence="3">
    <location>
        <begin position="205"/>
        <end position="261"/>
    </location>
</feature>
<feature type="compositionally biased region" description="Polar residues" evidence="2">
    <location>
        <begin position="273"/>
        <end position="317"/>
    </location>
</feature>
<organism evidence="4 5">
    <name type="scientific">Amanita muscaria (strain Koide BX008)</name>
    <dbReference type="NCBI Taxonomy" id="946122"/>
    <lineage>
        <taxon>Eukaryota</taxon>
        <taxon>Fungi</taxon>
        <taxon>Dikarya</taxon>
        <taxon>Basidiomycota</taxon>
        <taxon>Agaricomycotina</taxon>
        <taxon>Agaricomycetes</taxon>
        <taxon>Agaricomycetidae</taxon>
        <taxon>Agaricales</taxon>
        <taxon>Pluteineae</taxon>
        <taxon>Amanitaceae</taxon>
        <taxon>Amanita</taxon>
    </lineage>
</organism>
<comment type="subcellular location">
    <subcellularLocation>
        <location evidence="1">Endoplasmic reticulum membrane</location>
        <topology evidence="1">Multi-pass membrane protein</topology>
    </subcellularLocation>
</comment>